<dbReference type="AlphaFoldDB" id="A0A2P2QPP9"/>
<evidence type="ECO:0000313" key="1">
    <source>
        <dbReference type="EMBL" id="MBX68844.1"/>
    </source>
</evidence>
<accession>A0A2P2QPP9</accession>
<sequence>MNAVLQSQKHILCNKTKIGLFDLCQQIEFYLSPTFV</sequence>
<proteinExistence type="predicted"/>
<organism evidence="1">
    <name type="scientific">Rhizophora mucronata</name>
    <name type="common">Asiatic mangrove</name>
    <dbReference type="NCBI Taxonomy" id="61149"/>
    <lineage>
        <taxon>Eukaryota</taxon>
        <taxon>Viridiplantae</taxon>
        <taxon>Streptophyta</taxon>
        <taxon>Embryophyta</taxon>
        <taxon>Tracheophyta</taxon>
        <taxon>Spermatophyta</taxon>
        <taxon>Magnoliopsida</taxon>
        <taxon>eudicotyledons</taxon>
        <taxon>Gunneridae</taxon>
        <taxon>Pentapetalae</taxon>
        <taxon>rosids</taxon>
        <taxon>fabids</taxon>
        <taxon>Malpighiales</taxon>
        <taxon>Rhizophoraceae</taxon>
        <taxon>Rhizophora</taxon>
    </lineage>
</organism>
<dbReference type="EMBL" id="GGEC01088360">
    <property type="protein sequence ID" value="MBX68844.1"/>
    <property type="molecule type" value="Transcribed_RNA"/>
</dbReference>
<protein>
    <submittedName>
        <fullName evidence="1">Uncharacterized protein</fullName>
    </submittedName>
</protein>
<reference evidence="1" key="1">
    <citation type="submission" date="2018-02" db="EMBL/GenBank/DDBJ databases">
        <title>Rhizophora mucronata_Transcriptome.</title>
        <authorList>
            <person name="Meera S.P."/>
            <person name="Sreeshan A."/>
            <person name="Augustine A."/>
        </authorList>
    </citation>
    <scope>NUCLEOTIDE SEQUENCE</scope>
    <source>
        <tissue evidence="1">Leaf</tissue>
    </source>
</reference>
<name>A0A2P2QPP9_RHIMU</name>